<feature type="chain" id="PRO_5045389979" evidence="1">
    <location>
        <begin position="28"/>
        <end position="199"/>
    </location>
</feature>
<dbReference type="RefSeq" id="WP_213428438.1">
    <property type="nucleotide sequence ID" value="NZ_AP031286.1"/>
</dbReference>
<keyword evidence="3" id="KW-1185">Reference proteome</keyword>
<organism evidence="2 3">
    <name type="scientific">Paenibacillus melissococcoides</name>
    <dbReference type="NCBI Taxonomy" id="2912268"/>
    <lineage>
        <taxon>Bacteria</taxon>
        <taxon>Bacillati</taxon>
        <taxon>Bacillota</taxon>
        <taxon>Bacilli</taxon>
        <taxon>Bacillales</taxon>
        <taxon>Paenibacillaceae</taxon>
        <taxon>Paenibacillus</taxon>
    </lineage>
</organism>
<comment type="caution">
    <text evidence="2">The sequence shown here is derived from an EMBL/GenBank/DDBJ whole genome shotgun (WGS) entry which is preliminary data.</text>
</comment>
<dbReference type="EMBL" id="CALYLO010000008">
    <property type="protein sequence ID" value="CAH8248045.1"/>
    <property type="molecule type" value="Genomic_DNA"/>
</dbReference>
<name>A0ABM9GA08_9BACL</name>
<proteinExistence type="predicted"/>
<keyword evidence="1" id="KW-0732">Signal</keyword>
<evidence type="ECO:0000313" key="2">
    <source>
        <dbReference type="EMBL" id="CAH8248045.1"/>
    </source>
</evidence>
<gene>
    <name evidence="2" type="ORF">WJ0W_005300</name>
</gene>
<dbReference type="Proteomes" id="UP001154322">
    <property type="component" value="Unassembled WGS sequence"/>
</dbReference>
<feature type="signal peptide" evidence="1">
    <location>
        <begin position="1"/>
        <end position="27"/>
    </location>
</feature>
<accession>A0ABM9GA08</accession>
<protein>
    <submittedName>
        <fullName evidence="2">Uncharacterized protein</fullName>
    </submittedName>
</protein>
<reference evidence="2" key="1">
    <citation type="submission" date="2022-06" db="EMBL/GenBank/DDBJ databases">
        <authorList>
            <person name="Dietemann V."/>
            <person name="Ory F."/>
            <person name="Dainat B."/>
            <person name="Oberhansli S."/>
        </authorList>
    </citation>
    <scope>NUCLEOTIDE SEQUENCE</scope>
    <source>
        <strain evidence="2">Ena-SAMPLE-TAB-26-04-2022-14:26:32:270-5432</strain>
    </source>
</reference>
<evidence type="ECO:0000256" key="1">
    <source>
        <dbReference type="SAM" id="SignalP"/>
    </source>
</evidence>
<sequence length="199" mass="22221">MNNAKTALVIGGIITACLVAGSMVSQASPPESIQQKIENGTAHISYHEPMSVGTPTEVQLKLERAWKNGVERLQRLGQTNSEADMLSISGFQPFSAYTNSLDTWEIIDSGDIDIKFTNFLPFDEAQSFNRALFSDERKKSLKYGDVFPAVLLSPDQDKAFLFWQRANDNCVYIPLHSQTDEKGTRTWSSGNVIELPWDQ</sequence>
<evidence type="ECO:0000313" key="3">
    <source>
        <dbReference type="Proteomes" id="UP001154322"/>
    </source>
</evidence>
<dbReference type="PROSITE" id="PS51257">
    <property type="entry name" value="PROKAR_LIPOPROTEIN"/>
    <property type="match status" value="1"/>
</dbReference>